<organism evidence="8 9">
    <name type="scientific">Nicotiana sylvestris</name>
    <name type="common">Wood tobacco</name>
    <name type="synonym">South American tobacco</name>
    <dbReference type="NCBI Taxonomy" id="4096"/>
    <lineage>
        <taxon>Eukaryota</taxon>
        <taxon>Viridiplantae</taxon>
        <taxon>Streptophyta</taxon>
        <taxon>Embryophyta</taxon>
        <taxon>Tracheophyta</taxon>
        <taxon>Spermatophyta</taxon>
        <taxon>Magnoliopsida</taxon>
        <taxon>eudicotyledons</taxon>
        <taxon>Gunneridae</taxon>
        <taxon>Pentapetalae</taxon>
        <taxon>asterids</taxon>
        <taxon>lamiids</taxon>
        <taxon>Solanales</taxon>
        <taxon>Solanaceae</taxon>
        <taxon>Nicotianoideae</taxon>
        <taxon>Nicotianeae</taxon>
        <taxon>Nicotiana</taxon>
    </lineage>
</organism>
<proteinExistence type="predicted"/>
<reference evidence="8" key="1">
    <citation type="journal article" date="2013" name="Genome Biol.">
        <title>Reference genomes and transcriptomes of Nicotiana sylvestris and Nicotiana tomentosiformis.</title>
        <authorList>
            <person name="Sierro N."/>
            <person name="Battey J.N."/>
            <person name="Ouadi S."/>
            <person name="Bovet L."/>
            <person name="Goepfert S."/>
            <person name="Bakaher N."/>
            <person name="Peitsch M.C."/>
            <person name="Ivanov N.V."/>
        </authorList>
    </citation>
    <scope>NUCLEOTIDE SEQUENCE [LARGE SCALE GENOMIC DNA]</scope>
</reference>
<dbReference type="AlphaFoldDB" id="A0A1U7XJZ5"/>
<keyword evidence="1" id="KW-0479">Metal-binding</keyword>
<feature type="region of interest" description="Disordered" evidence="6">
    <location>
        <begin position="204"/>
        <end position="241"/>
    </location>
</feature>
<keyword evidence="2 4" id="KW-0863">Zinc-finger</keyword>
<evidence type="ECO:0000313" key="8">
    <source>
        <dbReference type="Proteomes" id="UP000189701"/>
    </source>
</evidence>
<evidence type="ECO:0000256" key="5">
    <source>
        <dbReference type="SAM" id="Coils"/>
    </source>
</evidence>
<dbReference type="InterPro" id="IPR007527">
    <property type="entry name" value="Znf_SWIM"/>
</dbReference>
<protein>
    <submittedName>
        <fullName evidence="9">Uncharacterized protein LOC104234872</fullName>
    </submittedName>
</protein>
<dbReference type="SMART" id="SM00575">
    <property type="entry name" value="ZnF_PMZ"/>
    <property type="match status" value="1"/>
</dbReference>
<evidence type="ECO:0000256" key="3">
    <source>
        <dbReference type="ARBA" id="ARBA00022833"/>
    </source>
</evidence>
<accession>A0A1U7XJZ5</accession>
<dbReference type="PROSITE" id="PS50966">
    <property type="entry name" value="ZF_SWIM"/>
    <property type="match status" value="1"/>
</dbReference>
<evidence type="ECO:0000256" key="4">
    <source>
        <dbReference type="PROSITE-ProRule" id="PRU00325"/>
    </source>
</evidence>
<evidence type="ECO:0000259" key="7">
    <source>
        <dbReference type="PROSITE" id="PS50966"/>
    </source>
</evidence>
<feature type="non-terminal residue" evidence="9">
    <location>
        <position position="935"/>
    </location>
</feature>
<dbReference type="InterPro" id="IPR006564">
    <property type="entry name" value="Znf_PMZ"/>
</dbReference>
<sequence length="935" mass="103586">MQANRDKGTMWNDGDICPRIKDVLHKNQAKAAEFIPRKSNEWNYEIIGASIMNNWVMDLLNRKCSCRKWDLTGIPCKHAIASIWAQHDDISSYVDDCYKTKYQGRKQKLRKKEPDEVGASRQKMKRKQTKLDCSLCHNPGLNKRTCKLNRVYPDSHDDETVRQESSFPIASSAPVKLPVRRWPTSQDHMKATQESRVAGNIFFDMRGRGGRQRSLSLGSTRGGSSGSASKGKELSEPTQESLVEEIVPNDLSFGNDRRSLQEQINNLEKADTYPSLITALVIPTVRKDCNWRDNLRMMIPAPNQRISSFRIGFSFVYTYPFTLGFNPAIDPVILEFCRFFKICLAQVGPLVWRAVACLRYLSTKANVNFTFSHLIHLYHPKLFRHGVFTLTARSKKVLVNPEDDKDRGWYCRYVAVRTVDLLGETNIPFPEKWNFAPTMGDVEHVPNFRGFGIRGMTAEVAVAIRASSTASLDLEKTRATLPKRKVVEESSENEEEENTSLIARPRARRRVIDGDEVEDTPARASISEPVQILSDEDTTPRGSNESIRRLFVSGFESGEFGPVLDETPLSSSIPISSIPSIPLTTTSISLPILSTPVSLPVLVPISAPTVPALTPTAPIVFTSSTTPPSIVPPPSVQHTEAGSSSRVHSTLKANLIGTELMGRISTLEKKDRESAKAISEARRIAKETQLEAANWKEQFENAQGTIEELQESRNHLEQQKRGLTSELAIAKASSSQFEKDKELLECSFSEQLSKASEEIRELKALVEKKEEYAGELVQSLTQAQADLRISSDEICALKSSHASLEASLDSHLAEHQILKNATQENFDLQSELAKVLDTIEKSQQPVDTPSPALGIPGAEELLNEEVATATIGVAIPAPEGETSMTQSMEAEAPVTLASLSDFNIPGPVEIALIAAPLEVVTVPMTAPENEIATSD</sequence>
<dbReference type="GO" id="GO:0008270">
    <property type="term" value="F:zinc ion binding"/>
    <property type="evidence" value="ECO:0007669"/>
    <property type="project" value="UniProtKB-KW"/>
</dbReference>
<feature type="region of interest" description="Disordered" evidence="6">
    <location>
        <begin position="626"/>
        <end position="648"/>
    </location>
</feature>
<evidence type="ECO:0000313" key="9">
    <source>
        <dbReference type="RefSeq" id="XP_009786810.1"/>
    </source>
</evidence>
<feature type="compositionally biased region" description="Polar residues" evidence="6">
    <location>
        <begin position="637"/>
        <end position="648"/>
    </location>
</feature>
<gene>
    <name evidence="9" type="primary">LOC104234872</name>
</gene>
<feature type="coiled-coil region" evidence="5">
    <location>
        <begin position="678"/>
        <end position="775"/>
    </location>
</feature>
<dbReference type="RefSeq" id="XP_009786810.1">
    <property type="nucleotide sequence ID" value="XM_009788508.1"/>
</dbReference>
<dbReference type="PANTHER" id="PTHR31973">
    <property type="entry name" value="POLYPROTEIN, PUTATIVE-RELATED"/>
    <property type="match status" value="1"/>
</dbReference>
<evidence type="ECO:0000256" key="2">
    <source>
        <dbReference type="ARBA" id="ARBA00022771"/>
    </source>
</evidence>
<dbReference type="STRING" id="4096.A0A1U7XJZ5"/>
<keyword evidence="3" id="KW-0862">Zinc</keyword>
<feature type="domain" description="SWIM-type" evidence="7">
    <location>
        <begin position="49"/>
        <end position="87"/>
    </location>
</feature>
<name>A0A1U7XJZ5_NICSY</name>
<keyword evidence="5" id="KW-0175">Coiled coil</keyword>
<dbReference type="PANTHER" id="PTHR31973:SF191">
    <property type="entry name" value="OS05G0489400 PROTEIN"/>
    <property type="match status" value="1"/>
</dbReference>
<keyword evidence="8" id="KW-1185">Reference proteome</keyword>
<dbReference type="Proteomes" id="UP000189701">
    <property type="component" value="Unplaced"/>
</dbReference>
<dbReference type="Pfam" id="PF04434">
    <property type="entry name" value="SWIM"/>
    <property type="match status" value="1"/>
</dbReference>
<evidence type="ECO:0000256" key="6">
    <source>
        <dbReference type="SAM" id="MobiDB-lite"/>
    </source>
</evidence>
<reference evidence="9" key="2">
    <citation type="submission" date="2025-08" db="UniProtKB">
        <authorList>
            <consortium name="RefSeq"/>
        </authorList>
    </citation>
    <scope>IDENTIFICATION</scope>
    <source>
        <tissue evidence="9">Leaf</tissue>
    </source>
</reference>
<evidence type="ECO:0000256" key="1">
    <source>
        <dbReference type="ARBA" id="ARBA00022723"/>
    </source>
</evidence>